<dbReference type="RefSeq" id="WP_083300380.1">
    <property type="nucleotide sequence ID" value="NZ_CAJHLG010000002.1"/>
</dbReference>
<dbReference type="Pfam" id="PF12146">
    <property type="entry name" value="Hydrolase_4"/>
    <property type="match status" value="1"/>
</dbReference>
<dbReference type="InterPro" id="IPR022742">
    <property type="entry name" value="Hydrolase_4"/>
</dbReference>
<gene>
    <name evidence="4" type="ORF">DBT44_0004195</name>
    <name evidence="3" type="ORF">ODY61_09320</name>
</gene>
<feature type="active site" description="Nucleophile" evidence="1">
    <location>
        <position position="103"/>
    </location>
</feature>
<dbReference type="SUPFAM" id="SSF53474">
    <property type="entry name" value="alpha/beta-Hydrolases"/>
    <property type="match status" value="1"/>
</dbReference>
<evidence type="ECO:0000259" key="2">
    <source>
        <dbReference type="Pfam" id="PF12146"/>
    </source>
</evidence>
<dbReference type="InterPro" id="IPR029058">
    <property type="entry name" value="AB_hydrolase_fold"/>
</dbReference>
<feature type="domain" description="Serine aminopeptidase S33" evidence="2">
    <location>
        <begin position="24"/>
        <end position="146"/>
    </location>
</feature>
<protein>
    <submittedName>
        <fullName evidence="3">Alpha/beta fold hydrolase</fullName>
    </submittedName>
</protein>
<evidence type="ECO:0000256" key="1">
    <source>
        <dbReference type="PIRSR" id="PIRSR017388-1"/>
    </source>
</evidence>
<dbReference type="EMBL" id="JAOTMY010000007">
    <property type="protein sequence ID" value="MCY3088284.1"/>
    <property type="molecule type" value="Genomic_DNA"/>
</dbReference>
<organism evidence="3 6">
    <name type="scientific">Aerococcus mictus</name>
    <dbReference type="NCBI Taxonomy" id="2976810"/>
    <lineage>
        <taxon>Bacteria</taxon>
        <taxon>Bacillati</taxon>
        <taxon>Bacillota</taxon>
        <taxon>Bacilli</taxon>
        <taxon>Lactobacillales</taxon>
        <taxon>Aerococcaceae</taxon>
        <taxon>Aerococcus</taxon>
    </lineage>
</organism>
<evidence type="ECO:0000313" key="6">
    <source>
        <dbReference type="Proteomes" id="UP001069047"/>
    </source>
</evidence>
<dbReference type="PIRSF" id="PIRSF017388">
    <property type="entry name" value="Esterase_lipase"/>
    <property type="match status" value="1"/>
</dbReference>
<name>A0A1E9PRC0_9LACT</name>
<proteinExistence type="predicted"/>
<evidence type="ECO:0000313" key="3">
    <source>
        <dbReference type="EMBL" id="MCY3088284.1"/>
    </source>
</evidence>
<dbReference type="Gene3D" id="3.40.50.1820">
    <property type="entry name" value="alpha/beta hydrolase"/>
    <property type="match status" value="1"/>
</dbReference>
<feature type="active site" description="Charge relay system" evidence="1">
    <location>
        <position position="236"/>
    </location>
</feature>
<accession>A0A1E9PRC0</accession>
<dbReference type="InterPro" id="IPR012354">
    <property type="entry name" value="Esterase_lipase"/>
</dbReference>
<dbReference type="AlphaFoldDB" id="A0A1E9PRC0"/>
<accession>A0A9Q4DGL3</accession>
<reference evidence="4 5" key="1">
    <citation type="journal article" date="2020" name="J. Bacteriol.">
        <title>Aerococcus urinae Isolated from Women with Lower Urinary Tract Symptoms: In Vitro Aggregation and Genome Analysis.</title>
        <authorList>
            <person name="Hilt E.E."/>
            <person name="Putonti C."/>
            <person name="Thomas-White K."/>
            <person name="Lewis A.L."/>
            <person name="Visick K.L."/>
            <person name="Gilbert N.M."/>
            <person name="Wolfe A.J."/>
        </authorList>
    </citation>
    <scope>NUCLEOTIDE SEQUENCE [LARGE SCALE GENOMIC DNA]</scope>
    <source>
        <strain evidence="4 5">UMB1016</strain>
    </source>
</reference>
<keyword evidence="3" id="KW-0378">Hydrolase</keyword>
<sequence length="259" mass="28216">MSILERSGTSMQKQESFYFTGDNEVAVLLFHAYTGSTADVRMTGRALNREGYTVYCHNLTGHGTGRVEDILAAAPSDWITDARQALAFIKSQGYDKLAVFGLSLGGSIATKLFIEEESQFIAAGSFCTPIMTTNIEETNVGKAFMAMARNVKEKEGFSGEALEAELKGIEADLSLSLEKINRFNNSMHSQLGTITKPYFIAEAGQDELVGDNSGRLLKEAMPNAQVTLAHFEDSGHVITVGKAHQAFEQALIEFLNQVV</sequence>
<dbReference type="Proteomes" id="UP000250354">
    <property type="component" value="Chromosome"/>
</dbReference>
<evidence type="ECO:0000313" key="4">
    <source>
        <dbReference type="EMBL" id="WWC55489.1"/>
    </source>
</evidence>
<evidence type="ECO:0000313" key="5">
    <source>
        <dbReference type="Proteomes" id="UP000250354"/>
    </source>
</evidence>
<dbReference type="GeneID" id="86858125"/>
<reference evidence="4" key="3">
    <citation type="submission" date="2024-02" db="EMBL/GenBank/DDBJ databases">
        <authorList>
            <person name="Choi B."/>
        </authorList>
    </citation>
    <scope>NUCLEOTIDE SEQUENCE</scope>
    <source>
        <strain evidence="4">UMB1016</strain>
    </source>
</reference>
<dbReference type="Proteomes" id="UP001069047">
    <property type="component" value="Unassembled WGS sequence"/>
</dbReference>
<keyword evidence="5" id="KW-1185">Reference proteome</keyword>
<feature type="active site" description="Charge relay system" evidence="1">
    <location>
        <position position="206"/>
    </location>
</feature>
<reference evidence="3" key="2">
    <citation type="submission" date="2022-09" db="EMBL/GenBank/DDBJ databases">
        <title>Aerococcus urinae taxonomy study.</title>
        <authorList>
            <person name="Christensen J."/>
            <person name="Senneby E."/>
        </authorList>
    </citation>
    <scope>NUCLEOTIDE SEQUENCE</scope>
    <source>
        <strain evidence="3">LUND-41-B12</strain>
    </source>
</reference>
<dbReference type="EMBL" id="CP145132">
    <property type="protein sequence ID" value="WWC55489.1"/>
    <property type="molecule type" value="Genomic_DNA"/>
</dbReference>
<dbReference type="GO" id="GO:0052689">
    <property type="term" value="F:carboxylic ester hydrolase activity"/>
    <property type="evidence" value="ECO:0007669"/>
    <property type="project" value="InterPro"/>
</dbReference>